<dbReference type="AlphaFoldDB" id="A0A289GG37"/>
<name>A0A289GG37_VIBAN</name>
<evidence type="ECO:0000313" key="1">
    <source>
        <dbReference type="EMBL" id="AZS25701.1"/>
    </source>
</evidence>
<sequence length="78" mass="8605">MNTKLLALFLSGVFFSSTSATKPMEWISAFSDGVRLNDQLSQTNAQSNVMMDYAQQDAAMYLDGSEVAFLSISTSYLF</sequence>
<organism evidence="1 2">
    <name type="scientific">Vibrio anguillarum</name>
    <name type="common">Listonella anguillarum</name>
    <dbReference type="NCBI Taxonomy" id="55601"/>
    <lineage>
        <taxon>Bacteria</taxon>
        <taxon>Pseudomonadati</taxon>
        <taxon>Pseudomonadota</taxon>
        <taxon>Gammaproteobacteria</taxon>
        <taxon>Vibrionales</taxon>
        <taxon>Vibrionaceae</taxon>
        <taxon>Vibrio</taxon>
    </lineage>
</organism>
<dbReference type="Proteomes" id="UP000256923">
    <property type="component" value="Chromosome 1"/>
</dbReference>
<accession>A0A289GG37</accession>
<protein>
    <submittedName>
        <fullName evidence="1">Uncharacterized protein</fullName>
    </submittedName>
</protein>
<dbReference type="EMBL" id="CP034672">
    <property type="protein sequence ID" value="AZS25701.1"/>
    <property type="molecule type" value="Genomic_DNA"/>
</dbReference>
<reference evidence="1 2" key="1">
    <citation type="submission" date="2018-12" db="EMBL/GenBank/DDBJ databases">
        <title>Characterization and Draft Genome of Vibrio anguillarum J360 Marine Pathogen Isolated from an Outbreak in Lumpfish (Cyclopterus lumpus).</title>
        <authorList>
            <person name="Vasquez J.I."/>
            <person name="Cao T."/>
            <person name="Chakraborty S."/>
            <person name="Gnanagobal H."/>
            <person name="Wescot J."/>
            <person name="Boyce D."/>
            <person name="Santander J."/>
        </authorList>
    </citation>
    <scope>NUCLEOTIDE SEQUENCE [LARGE SCALE GENOMIC DNA]</scope>
    <source>
        <strain evidence="1 2">J360</strain>
    </source>
</reference>
<dbReference type="RefSeq" id="WP_029388385.1">
    <property type="nucleotide sequence ID" value="NZ_CP023054.1"/>
</dbReference>
<proteinExistence type="predicted"/>
<gene>
    <name evidence="1" type="ORF">DYL72_12200</name>
</gene>
<evidence type="ECO:0000313" key="2">
    <source>
        <dbReference type="Proteomes" id="UP000256923"/>
    </source>
</evidence>